<name>A0AAU6W1Y6_9VIRU</name>
<evidence type="ECO:0000313" key="1">
    <source>
        <dbReference type="EMBL" id="XAI70701.1"/>
    </source>
</evidence>
<proteinExistence type="predicted"/>
<sequence>MKRYVIVIHGWHVHSKGFDVHQVDCDDMQHAEQMATYLTFQREQPFDRCAWKVIEIESDTKVVRKLTWRERFTGRLNTPQ</sequence>
<accession>A0AAU6W1Y6</accession>
<protein>
    <submittedName>
        <fullName evidence="1">Uncharacterized protein</fullName>
    </submittedName>
</protein>
<gene>
    <name evidence="1" type="ORF">Orimi01_00044</name>
</gene>
<organism evidence="1">
    <name type="scientific">Pseudomonas phage Orimi01</name>
    <dbReference type="NCBI Taxonomy" id="3138541"/>
    <lineage>
        <taxon>Viruses</taxon>
    </lineage>
</organism>
<dbReference type="EMBL" id="PP179326">
    <property type="protein sequence ID" value="XAI70701.1"/>
    <property type="molecule type" value="Genomic_DNA"/>
</dbReference>
<reference evidence="1" key="1">
    <citation type="journal article" date="2024" name="J. Gen. Virol.">
        <title>Novel phages of Pseudomonas syringae unveil numerous potential auxiliary metabolic genes.</title>
        <authorList>
            <person name="Feltin C."/>
            <person name="Garneau J.R."/>
            <person name="Morris C.E."/>
            <person name="Berard A."/>
            <person name="Torres-Barcelo C."/>
        </authorList>
    </citation>
    <scope>NUCLEOTIDE SEQUENCE</scope>
</reference>